<comment type="caution">
    <text evidence="1">The sequence shown here is derived from an EMBL/GenBank/DDBJ whole genome shotgun (WGS) entry which is preliminary data.</text>
</comment>
<dbReference type="AlphaFoldDB" id="A0A4Y8L130"/>
<dbReference type="OrthoDB" id="1002363at2"/>
<reference evidence="1 2" key="1">
    <citation type="submission" date="2019-03" db="EMBL/GenBank/DDBJ databases">
        <title>San Antonio Military Medical Center submission to MRSN (WRAIR), pending publication.</title>
        <authorList>
            <person name="Blyth D.M."/>
            <person name="Mccarthy S.L."/>
            <person name="Schall S.E."/>
            <person name="Stam J.A."/>
            <person name="Ong A.C."/>
            <person name="Mcgann P.T."/>
        </authorList>
    </citation>
    <scope>NUCLEOTIDE SEQUENCE [LARGE SCALE GENOMIC DNA]</scope>
    <source>
        <strain evidence="1 2">MRSN571793</strain>
    </source>
</reference>
<evidence type="ECO:0000313" key="1">
    <source>
        <dbReference type="EMBL" id="TFD96405.1"/>
    </source>
</evidence>
<evidence type="ECO:0000313" key="2">
    <source>
        <dbReference type="Proteomes" id="UP000297861"/>
    </source>
</evidence>
<name>A0A4Y8L130_9BACT</name>
<keyword evidence="1" id="KW-0238">DNA-binding</keyword>
<sequence length="98" mass="11412">MKEKHLIDLTVDEFKSVMSEIITIKSTCDISLKTWLSNKEVCIYTTLSEKTLQKARDTAQLPFIVVMGRILHERVCVDAWIKKQARYNKPVTKRISKK</sequence>
<organism evidence="1 2">
    <name type="scientific">Dysgonomonas capnocytophagoides</name>
    <dbReference type="NCBI Taxonomy" id="45254"/>
    <lineage>
        <taxon>Bacteria</taxon>
        <taxon>Pseudomonadati</taxon>
        <taxon>Bacteroidota</taxon>
        <taxon>Bacteroidia</taxon>
        <taxon>Bacteroidales</taxon>
        <taxon>Dysgonomonadaceae</taxon>
        <taxon>Dysgonomonas</taxon>
    </lineage>
</organism>
<protein>
    <submittedName>
        <fullName evidence="1">DNA-binding protein</fullName>
    </submittedName>
</protein>
<gene>
    <name evidence="1" type="ORF">E2605_09545</name>
</gene>
<dbReference type="GO" id="GO:0003677">
    <property type="term" value="F:DNA binding"/>
    <property type="evidence" value="ECO:0007669"/>
    <property type="project" value="UniProtKB-KW"/>
</dbReference>
<dbReference type="EMBL" id="SOML01000005">
    <property type="protein sequence ID" value="TFD96405.1"/>
    <property type="molecule type" value="Genomic_DNA"/>
</dbReference>
<dbReference type="Proteomes" id="UP000297861">
    <property type="component" value="Unassembled WGS sequence"/>
</dbReference>
<keyword evidence="2" id="KW-1185">Reference proteome</keyword>
<proteinExistence type="predicted"/>
<dbReference type="RefSeq" id="WP_134436277.1">
    <property type="nucleotide sequence ID" value="NZ_SOML01000005.1"/>
</dbReference>
<accession>A0A4Y8L130</accession>